<protein>
    <recommendedName>
        <fullName evidence="2">DUF5681 domain-containing protein</fullName>
    </recommendedName>
</protein>
<accession>A0A6J5SU65</accession>
<name>A0A6J5SU65_9CAUD</name>
<organism evidence="3">
    <name type="scientific">uncultured Caudovirales phage</name>
    <dbReference type="NCBI Taxonomy" id="2100421"/>
    <lineage>
        <taxon>Viruses</taxon>
        <taxon>Duplodnaviria</taxon>
        <taxon>Heunggongvirae</taxon>
        <taxon>Uroviricota</taxon>
        <taxon>Caudoviricetes</taxon>
        <taxon>Peduoviridae</taxon>
        <taxon>Maltschvirus</taxon>
        <taxon>Maltschvirus maltsch</taxon>
    </lineage>
</organism>
<dbReference type="Pfam" id="PF18932">
    <property type="entry name" value="DUF5681"/>
    <property type="match status" value="1"/>
</dbReference>
<reference evidence="3" key="1">
    <citation type="submission" date="2020-05" db="EMBL/GenBank/DDBJ databases">
        <authorList>
            <person name="Chiriac C."/>
            <person name="Salcher M."/>
            <person name="Ghai R."/>
            <person name="Kavagutti S V."/>
        </authorList>
    </citation>
    <scope>NUCLEOTIDE SEQUENCE</scope>
</reference>
<evidence type="ECO:0000259" key="2">
    <source>
        <dbReference type="Pfam" id="PF18932"/>
    </source>
</evidence>
<evidence type="ECO:0000313" key="3">
    <source>
        <dbReference type="EMBL" id="CAB4218616.1"/>
    </source>
</evidence>
<feature type="region of interest" description="Disordered" evidence="1">
    <location>
        <begin position="1"/>
        <end position="25"/>
    </location>
</feature>
<dbReference type="InterPro" id="IPR043736">
    <property type="entry name" value="DUF5681"/>
</dbReference>
<evidence type="ECO:0000256" key="1">
    <source>
        <dbReference type="SAM" id="MobiDB-lite"/>
    </source>
</evidence>
<gene>
    <name evidence="3" type="ORF">UFOVP1597_29</name>
</gene>
<dbReference type="EMBL" id="LR797461">
    <property type="protein sequence ID" value="CAB4218616.1"/>
    <property type="molecule type" value="Genomic_DNA"/>
</dbReference>
<sequence length="117" mass="13280">MARIDTQWKPGKSGNPNGRPSGIGKQRQELLEQMIKFYAPDWGDLLEKQKQEALSGNQQAFRLIFEHVLPKQMSNVPTDQDDGISLSHLKSDEARAKAREITEKAYEEIRALGDQDD</sequence>
<feature type="domain" description="DUF5681" evidence="2">
    <location>
        <begin position="6"/>
        <end position="69"/>
    </location>
</feature>
<proteinExistence type="predicted"/>